<dbReference type="Pfam" id="PF00924">
    <property type="entry name" value="MS_channel_2nd"/>
    <property type="match status" value="1"/>
</dbReference>
<dbReference type="GO" id="GO:0004674">
    <property type="term" value="F:protein serine/threonine kinase activity"/>
    <property type="evidence" value="ECO:0007669"/>
    <property type="project" value="UniProtKB-KW"/>
</dbReference>
<feature type="compositionally biased region" description="Polar residues" evidence="6">
    <location>
        <begin position="945"/>
        <end position="956"/>
    </location>
</feature>
<evidence type="ECO:0000256" key="2">
    <source>
        <dbReference type="ARBA" id="ARBA00022692"/>
    </source>
</evidence>
<dbReference type="SUPFAM" id="SSF47473">
    <property type="entry name" value="EF-hand"/>
    <property type="match status" value="1"/>
</dbReference>
<dbReference type="GO" id="GO:0005262">
    <property type="term" value="F:calcium channel activity"/>
    <property type="evidence" value="ECO:0007669"/>
    <property type="project" value="TreeGrafter"/>
</dbReference>
<dbReference type="PROSITE" id="PS50222">
    <property type="entry name" value="EF_HAND_2"/>
    <property type="match status" value="1"/>
</dbReference>
<dbReference type="GO" id="GO:0006874">
    <property type="term" value="P:intracellular calcium ion homeostasis"/>
    <property type="evidence" value="ECO:0007669"/>
    <property type="project" value="TreeGrafter"/>
</dbReference>
<dbReference type="GO" id="GO:0005509">
    <property type="term" value="F:calcium ion binding"/>
    <property type="evidence" value="ECO:0007669"/>
    <property type="project" value="InterPro"/>
</dbReference>
<organism evidence="9 10">
    <name type="scientific">Aspergillus uvarum CBS 121591</name>
    <dbReference type="NCBI Taxonomy" id="1448315"/>
    <lineage>
        <taxon>Eukaryota</taxon>
        <taxon>Fungi</taxon>
        <taxon>Dikarya</taxon>
        <taxon>Ascomycota</taxon>
        <taxon>Pezizomycotina</taxon>
        <taxon>Eurotiomycetes</taxon>
        <taxon>Eurotiomycetidae</taxon>
        <taxon>Eurotiales</taxon>
        <taxon>Aspergillaceae</taxon>
        <taxon>Aspergillus</taxon>
        <taxon>Aspergillus subgen. Circumdati</taxon>
    </lineage>
</organism>
<dbReference type="InterPro" id="IPR002048">
    <property type="entry name" value="EF_hand_dom"/>
</dbReference>
<evidence type="ECO:0000256" key="4">
    <source>
        <dbReference type="ARBA" id="ARBA00022989"/>
    </source>
</evidence>
<evidence type="ECO:0000313" key="9">
    <source>
        <dbReference type="EMBL" id="PYH85210.1"/>
    </source>
</evidence>
<dbReference type="Proteomes" id="UP000248340">
    <property type="component" value="Unassembled WGS sequence"/>
</dbReference>
<evidence type="ECO:0000256" key="3">
    <source>
        <dbReference type="ARBA" id="ARBA00022837"/>
    </source>
</evidence>
<feature type="compositionally biased region" description="Basic and acidic residues" evidence="6">
    <location>
        <begin position="722"/>
        <end position="742"/>
    </location>
</feature>
<feature type="region of interest" description="Disordered" evidence="6">
    <location>
        <begin position="1"/>
        <end position="100"/>
    </location>
</feature>
<keyword evidence="2 7" id="KW-0812">Transmembrane</keyword>
<evidence type="ECO:0000313" key="10">
    <source>
        <dbReference type="Proteomes" id="UP000248340"/>
    </source>
</evidence>
<dbReference type="STRING" id="1448315.A0A319CKY2"/>
<accession>A0A319CKY2</accession>
<keyword evidence="5 7" id="KW-0472">Membrane</keyword>
<keyword evidence="3" id="KW-0106">Calcium</keyword>
<name>A0A319CKY2_9EURO</name>
<feature type="compositionally biased region" description="Low complexity" evidence="6">
    <location>
        <begin position="861"/>
        <end position="871"/>
    </location>
</feature>
<sequence>MSGRPGITEKRLSAKRFHQLRDMAPDNMLNPNDVTIDIPLHSVSSRGQTGARKSSVNAPDSPGPYQPPVDNSEEKQGLVAPNPGLRRRIDESTGRSIDDPEDGTVTRVGRFYQAVLNYSIATRYLIYVIPLALILAIPIIVGATAAQDATIGGVTLPWFFFWFEIVWISLWACKLAARIIPYIFQTLCGFVSSGTRKYALILRKLEFPIATVLWCVVCLVTFLPVMTQNPHQKKINDTSTKSWEKSIKNILFALFVCSLIFLGEKSLVHLISISYHRKQFDARIKEGKRNVYLIGLLYDASRQMFPMHCKEFREEDAAIADFLLQNPTSKTRIPTSGSAPLRLIRGVGQNVQKIGQNVQRIGGKVKGAFGDVAQELTGKQVFNNTSTRSIVTAALEHRRTSEALARRIWMSFVVEGRDALYFEDICEVLGTGLEVEADECMKMLDRDGNGDISLDEMILAVGEVQRNKKALNHSLHDIDQATRVLDNLLMTVAFIVGVLVFVSFVTTGFGTVIAAGATSLLSLSFVFSTTAQEVLGSCIFLFVKHPFDVGDRVEISDKPFFVERISLLFTVFRNVNDHRITQIPNSVLNGLWVDNFTRANAMHEVLKVPIDFDTTFQNIQRLREELEGFVRDKDNSRDFQSDITIDVSGVGDMDKLELSVYIRHKSNWSNEAVRATRRSKFMCALIAAVRRVPIRKPGSGGGDDEEKPEDKLEDTPEIIVEDVVKRARRDSASSAEPVRRLPPDSSFATTESRSTGFDMGQSPGSIQRRGVGASVSSYSEGLSAEHADRTYPSSRDGQEVDTYQTPAGSPGQERTRSVNYGSMTRELSTGRRKEGTANIISTSTGGVPVLSEPVPPRRQQEQQQQQQQQQQPVRLVSEQNQQAQPPQAGAAAAAVNGASVARQPEYYSYQGQYYNPAEESYDPNQPFELPSMAEPSAESQREYSSHTLASSRTAYSGDSAEEHQPRAYPPRRNPYEGQ</sequence>
<evidence type="ECO:0000256" key="6">
    <source>
        <dbReference type="SAM" id="MobiDB-lite"/>
    </source>
</evidence>
<dbReference type="Gene3D" id="2.30.30.60">
    <property type="match status" value="1"/>
</dbReference>
<dbReference type="GeneID" id="37133174"/>
<feature type="region of interest" description="Disordered" evidence="6">
    <location>
        <begin position="915"/>
        <end position="978"/>
    </location>
</feature>
<dbReference type="SUPFAM" id="SSF50182">
    <property type="entry name" value="Sm-like ribonucleoproteins"/>
    <property type="match status" value="1"/>
</dbReference>
<dbReference type="AlphaFoldDB" id="A0A319CKY2"/>
<keyword evidence="10" id="KW-1185">Reference proteome</keyword>
<dbReference type="SMART" id="SM00054">
    <property type="entry name" value="EFh"/>
    <property type="match status" value="1"/>
</dbReference>
<dbReference type="VEuPathDB" id="FungiDB:BO82DRAFT_181776"/>
<dbReference type="InterPro" id="IPR058650">
    <property type="entry name" value="Msy1/2-like"/>
</dbReference>
<feature type="compositionally biased region" description="Polar residues" evidence="6">
    <location>
        <begin position="42"/>
        <end position="58"/>
    </location>
</feature>
<dbReference type="Gene3D" id="1.10.238.10">
    <property type="entry name" value="EF-hand"/>
    <property type="match status" value="1"/>
</dbReference>
<protein>
    <submittedName>
        <fullName evidence="9">Serine/threonine protein kinase</fullName>
    </submittedName>
</protein>
<dbReference type="GO" id="GO:0005789">
    <property type="term" value="C:endoplasmic reticulum membrane"/>
    <property type="evidence" value="ECO:0007669"/>
    <property type="project" value="UniProtKB-SubCell"/>
</dbReference>
<keyword evidence="9" id="KW-0723">Serine/threonine-protein kinase</keyword>
<feature type="compositionally biased region" description="Polar residues" evidence="6">
    <location>
        <begin position="746"/>
        <end position="755"/>
    </location>
</feature>
<feature type="transmembrane region" description="Helical" evidence="7">
    <location>
        <begin position="488"/>
        <end position="514"/>
    </location>
</feature>
<feature type="transmembrane region" description="Helical" evidence="7">
    <location>
        <begin position="246"/>
        <end position="263"/>
    </location>
</feature>
<dbReference type="InterPro" id="IPR011992">
    <property type="entry name" value="EF-hand-dom_pair"/>
</dbReference>
<evidence type="ECO:0000256" key="5">
    <source>
        <dbReference type="ARBA" id="ARBA00023136"/>
    </source>
</evidence>
<feature type="compositionally biased region" description="Low complexity" evidence="6">
    <location>
        <begin position="879"/>
        <end position="897"/>
    </location>
</feature>
<keyword evidence="9" id="KW-0418">Kinase</keyword>
<keyword evidence="4 7" id="KW-1133">Transmembrane helix</keyword>
<dbReference type="PANTHER" id="PTHR31323:SF14">
    <property type="entry name" value="MECHANOSENSITIVE ION CHANNEL PROTEIN MSY2"/>
    <property type="match status" value="1"/>
</dbReference>
<feature type="compositionally biased region" description="Basic and acidic residues" evidence="6">
    <location>
        <begin position="87"/>
        <end position="98"/>
    </location>
</feature>
<dbReference type="OrthoDB" id="544685at2759"/>
<gene>
    <name evidence="9" type="ORF">BO82DRAFT_181776</name>
</gene>
<dbReference type="RefSeq" id="XP_025495410.1">
    <property type="nucleotide sequence ID" value="XM_025630433.1"/>
</dbReference>
<feature type="transmembrane region" description="Helical" evidence="7">
    <location>
        <begin position="124"/>
        <end position="146"/>
    </location>
</feature>
<dbReference type="EMBL" id="KZ821680">
    <property type="protein sequence ID" value="PYH85210.1"/>
    <property type="molecule type" value="Genomic_DNA"/>
</dbReference>
<evidence type="ECO:0000256" key="7">
    <source>
        <dbReference type="SAM" id="Phobius"/>
    </source>
</evidence>
<comment type="subcellular location">
    <subcellularLocation>
        <location evidence="1">Membrane</location>
    </subcellularLocation>
</comment>
<dbReference type="Pfam" id="PF25886">
    <property type="entry name" value="Msy1"/>
    <property type="match status" value="1"/>
</dbReference>
<feature type="compositionally biased region" description="Polar residues" evidence="6">
    <location>
        <begin position="791"/>
        <end position="807"/>
    </location>
</feature>
<proteinExistence type="predicted"/>
<feature type="region of interest" description="Disordered" evidence="6">
    <location>
        <begin position="694"/>
        <end position="897"/>
    </location>
</feature>
<dbReference type="InterPro" id="IPR006685">
    <property type="entry name" value="MscS_channel_2nd"/>
</dbReference>
<reference evidence="9 10" key="1">
    <citation type="submission" date="2016-12" db="EMBL/GenBank/DDBJ databases">
        <title>The genomes of Aspergillus section Nigri reveals drivers in fungal speciation.</title>
        <authorList>
            <consortium name="DOE Joint Genome Institute"/>
            <person name="Vesth T.C."/>
            <person name="Nybo J."/>
            <person name="Theobald S."/>
            <person name="Brandl J."/>
            <person name="Frisvad J.C."/>
            <person name="Nielsen K.F."/>
            <person name="Lyhne E.K."/>
            <person name="Kogle M.E."/>
            <person name="Kuo A."/>
            <person name="Riley R."/>
            <person name="Clum A."/>
            <person name="Nolan M."/>
            <person name="Lipzen A."/>
            <person name="Salamov A."/>
            <person name="Henrissat B."/>
            <person name="Wiebenga A."/>
            <person name="De Vries R.P."/>
            <person name="Grigoriev I.V."/>
            <person name="Mortensen U.H."/>
            <person name="Andersen M.R."/>
            <person name="Baker S.E."/>
        </authorList>
    </citation>
    <scope>NUCLEOTIDE SEQUENCE [LARGE SCALE GENOMIC DNA]</scope>
    <source>
        <strain evidence="9 10">CBS 121591</strain>
    </source>
</reference>
<dbReference type="InterPro" id="IPR018247">
    <property type="entry name" value="EF_Hand_1_Ca_BS"/>
</dbReference>
<evidence type="ECO:0000259" key="8">
    <source>
        <dbReference type="PROSITE" id="PS50222"/>
    </source>
</evidence>
<dbReference type="PANTHER" id="PTHR31323">
    <property type="entry name" value="MECHANOSENSITIVE ION CHANNEL PROTEIN MSY2"/>
    <property type="match status" value="1"/>
</dbReference>
<feature type="transmembrane region" description="Helical" evidence="7">
    <location>
        <begin position="158"/>
        <end position="184"/>
    </location>
</feature>
<feature type="transmembrane region" description="Helical" evidence="7">
    <location>
        <begin position="205"/>
        <end position="226"/>
    </location>
</feature>
<keyword evidence="9" id="KW-0808">Transferase</keyword>
<evidence type="ECO:0000256" key="1">
    <source>
        <dbReference type="ARBA" id="ARBA00004370"/>
    </source>
</evidence>
<feature type="compositionally biased region" description="Polar residues" evidence="6">
    <location>
        <begin position="817"/>
        <end position="827"/>
    </location>
</feature>
<dbReference type="InterPro" id="IPR023408">
    <property type="entry name" value="MscS_beta-dom_sf"/>
</dbReference>
<feature type="domain" description="EF-hand" evidence="8">
    <location>
        <begin position="432"/>
        <end position="467"/>
    </location>
</feature>
<dbReference type="InterPro" id="IPR010920">
    <property type="entry name" value="LSM_dom_sf"/>
</dbReference>
<dbReference type="PROSITE" id="PS00018">
    <property type="entry name" value="EF_HAND_1"/>
    <property type="match status" value="1"/>
</dbReference>